<dbReference type="EMBL" id="UGPP01000001">
    <property type="protein sequence ID" value="STY71812.1"/>
    <property type="molecule type" value="Genomic_DNA"/>
</dbReference>
<dbReference type="InterPro" id="IPR038063">
    <property type="entry name" value="Transpep_catalytic_dom"/>
</dbReference>
<reference evidence="13 14" key="1">
    <citation type="submission" date="2018-06" db="EMBL/GenBank/DDBJ databases">
        <authorList>
            <consortium name="Pathogen Informatics"/>
            <person name="Doyle S."/>
        </authorList>
    </citation>
    <scope>NUCLEOTIDE SEQUENCE [LARGE SCALE GENOMIC DNA]</scope>
    <source>
        <strain evidence="13 14">NCTC10571</strain>
    </source>
</reference>
<dbReference type="AlphaFoldDB" id="A0A378NTW5"/>
<evidence type="ECO:0000313" key="14">
    <source>
        <dbReference type="Proteomes" id="UP000255234"/>
    </source>
</evidence>
<dbReference type="GO" id="GO:0005576">
    <property type="term" value="C:extracellular region"/>
    <property type="evidence" value="ECO:0007669"/>
    <property type="project" value="TreeGrafter"/>
</dbReference>
<keyword evidence="11" id="KW-0732">Signal</keyword>
<gene>
    <name evidence="13" type="primary">ynhG</name>
    <name evidence="13" type="ORF">NCTC10571_01985</name>
</gene>
<dbReference type="CDD" id="cd16913">
    <property type="entry name" value="YkuD_like"/>
    <property type="match status" value="1"/>
</dbReference>
<keyword evidence="5" id="KW-0378">Hydrolase</keyword>
<dbReference type="GO" id="GO:0071555">
    <property type="term" value="P:cell wall organization"/>
    <property type="evidence" value="ECO:0007669"/>
    <property type="project" value="UniProtKB-UniRule"/>
</dbReference>
<feature type="region of interest" description="Disordered" evidence="10">
    <location>
        <begin position="361"/>
        <end position="398"/>
    </location>
</feature>
<dbReference type="GO" id="GO:0018104">
    <property type="term" value="P:peptidoglycan-protein cross-linking"/>
    <property type="evidence" value="ECO:0007669"/>
    <property type="project" value="TreeGrafter"/>
</dbReference>
<evidence type="ECO:0000256" key="6">
    <source>
        <dbReference type="ARBA" id="ARBA00022960"/>
    </source>
</evidence>
<evidence type="ECO:0000256" key="1">
    <source>
        <dbReference type="ARBA" id="ARBA00004752"/>
    </source>
</evidence>
<dbReference type="PROSITE" id="PS52029">
    <property type="entry name" value="LD_TPASE"/>
    <property type="match status" value="1"/>
</dbReference>
<accession>A0A378NTW5</accession>
<feature type="signal peptide" evidence="11">
    <location>
        <begin position="1"/>
        <end position="24"/>
    </location>
</feature>
<sequence length="398" mass="44568">MKKFIVFLLLGVMFVFNTVAYAQAENTSQDKIGGADKATDIQINNNVNTVKRWILINIPARSLRLYDNDKCIEMYPVGVGKIETKTPVGFYKVVEKIVNPTWTDPADVSVVIPSGEDNPLGYRWIGIGGNYGIHGTNRPDSVGHYVSNGCVRMVEADVEKVFDKVEVGTEVQIMYNRLVIDKTFDGRVAYYIYPDGYDMQNLTVDFVKQGLKGYGIADFITDEAVAKSIELSNGQPNYVAAPVNIMFNGKKLNYKAVNYKNLIYVPVKALATTLNTPITMDNNLVKTQKGEADISLYSNVAYMRLTDIANIFDYDYSLNKNVTEITLNKITADKNVVDIPANTTNKEIVVPKKQTDEKINLMENDNKNLEQDNNTQSDKKAVTDKKNKQEKASTDVKK</sequence>
<dbReference type="PANTHER" id="PTHR30582">
    <property type="entry name" value="L,D-TRANSPEPTIDASE"/>
    <property type="match status" value="1"/>
</dbReference>
<dbReference type="EC" id="2.-.-.-" evidence="13"/>
<evidence type="ECO:0000256" key="10">
    <source>
        <dbReference type="SAM" id="MobiDB-lite"/>
    </source>
</evidence>
<evidence type="ECO:0000256" key="9">
    <source>
        <dbReference type="PROSITE-ProRule" id="PRU01373"/>
    </source>
</evidence>
<evidence type="ECO:0000256" key="7">
    <source>
        <dbReference type="ARBA" id="ARBA00022984"/>
    </source>
</evidence>
<evidence type="ECO:0000313" key="13">
    <source>
        <dbReference type="EMBL" id="STY71812.1"/>
    </source>
</evidence>
<dbReference type="RefSeq" id="WP_115152002.1">
    <property type="nucleotide sequence ID" value="NZ_UGPP01000001.1"/>
</dbReference>
<evidence type="ECO:0000256" key="4">
    <source>
        <dbReference type="ARBA" id="ARBA00022679"/>
    </source>
</evidence>
<dbReference type="Pfam" id="PF03734">
    <property type="entry name" value="YkuD"/>
    <property type="match status" value="1"/>
</dbReference>
<keyword evidence="6 9" id="KW-0133">Cell shape</keyword>
<feature type="chain" id="PRO_5039717367" evidence="11">
    <location>
        <begin position="25"/>
        <end position="398"/>
    </location>
</feature>
<dbReference type="Gene3D" id="2.40.440.10">
    <property type="entry name" value="L,D-transpeptidase catalytic domain-like"/>
    <property type="match status" value="1"/>
</dbReference>
<proteinExistence type="inferred from homology"/>
<name>A0A378NTW5_9FIRM</name>
<feature type="active site" description="Nucleophile" evidence="9">
    <location>
        <position position="150"/>
    </location>
</feature>
<keyword evidence="3" id="KW-0328">Glycosyltransferase</keyword>
<dbReference type="InterPro" id="IPR005490">
    <property type="entry name" value="LD_TPept_cat_dom"/>
</dbReference>
<protein>
    <submittedName>
        <fullName evidence="13">Probable L,D-transpeptidase YnhG</fullName>
        <ecNumber evidence="13">2.-.-.-</ecNumber>
    </submittedName>
</protein>
<feature type="domain" description="L,D-TPase catalytic" evidence="12">
    <location>
        <begin position="52"/>
        <end position="174"/>
    </location>
</feature>
<dbReference type="PANTHER" id="PTHR30582:SF24">
    <property type="entry name" value="L,D-TRANSPEPTIDASE ERFK_SRFK-RELATED"/>
    <property type="match status" value="1"/>
</dbReference>
<evidence type="ECO:0000256" key="2">
    <source>
        <dbReference type="ARBA" id="ARBA00005992"/>
    </source>
</evidence>
<dbReference type="SUPFAM" id="SSF141523">
    <property type="entry name" value="L,D-transpeptidase catalytic domain-like"/>
    <property type="match status" value="1"/>
</dbReference>
<evidence type="ECO:0000256" key="11">
    <source>
        <dbReference type="SAM" id="SignalP"/>
    </source>
</evidence>
<dbReference type="GO" id="GO:0071972">
    <property type="term" value="F:peptidoglycan L,D-transpeptidase activity"/>
    <property type="evidence" value="ECO:0007669"/>
    <property type="project" value="TreeGrafter"/>
</dbReference>
<comment type="similarity">
    <text evidence="2">Belongs to the YkuD family.</text>
</comment>
<comment type="pathway">
    <text evidence="1 9">Cell wall biogenesis; peptidoglycan biosynthesis.</text>
</comment>
<dbReference type="GO" id="GO:0008360">
    <property type="term" value="P:regulation of cell shape"/>
    <property type="evidence" value="ECO:0007669"/>
    <property type="project" value="UniProtKB-UniRule"/>
</dbReference>
<feature type="compositionally biased region" description="Basic and acidic residues" evidence="10">
    <location>
        <begin position="361"/>
        <end position="370"/>
    </location>
</feature>
<evidence type="ECO:0000256" key="5">
    <source>
        <dbReference type="ARBA" id="ARBA00022801"/>
    </source>
</evidence>
<dbReference type="UniPathway" id="UPA00219"/>
<keyword evidence="7 9" id="KW-0573">Peptidoglycan synthesis</keyword>
<dbReference type="Proteomes" id="UP000255234">
    <property type="component" value="Unassembled WGS sequence"/>
</dbReference>
<evidence type="ECO:0000259" key="12">
    <source>
        <dbReference type="PROSITE" id="PS52029"/>
    </source>
</evidence>
<dbReference type="GO" id="GO:0016757">
    <property type="term" value="F:glycosyltransferase activity"/>
    <property type="evidence" value="ECO:0007669"/>
    <property type="project" value="UniProtKB-KW"/>
</dbReference>
<evidence type="ECO:0000256" key="8">
    <source>
        <dbReference type="ARBA" id="ARBA00023316"/>
    </source>
</evidence>
<feature type="active site" description="Proton donor/acceptor" evidence="9">
    <location>
        <position position="134"/>
    </location>
</feature>
<evidence type="ECO:0000256" key="3">
    <source>
        <dbReference type="ARBA" id="ARBA00022676"/>
    </source>
</evidence>
<keyword evidence="4 13" id="KW-0808">Transferase</keyword>
<organism evidence="13 14">
    <name type="scientific">Megamonas hypermegale</name>
    <dbReference type="NCBI Taxonomy" id="158847"/>
    <lineage>
        <taxon>Bacteria</taxon>
        <taxon>Bacillati</taxon>
        <taxon>Bacillota</taxon>
        <taxon>Negativicutes</taxon>
        <taxon>Selenomonadales</taxon>
        <taxon>Selenomonadaceae</taxon>
        <taxon>Megamonas</taxon>
    </lineage>
</organism>
<dbReference type="InterPro" id="IPR050979">
    <property type="entry name" value="LD-transpeptidase"/>
</dbReference>
<keyword evidence="8 9" id="KW-0961">Cell wall biogenesis/degradation</keyword>
<feature type="compositionally biased region" description="Basic and acidic residues" evidence="10">
    <location>
        <begin position="377"/>
        <end position="398"/>
    </location>
</feature>